<evidence type="ECO:0000256" key="3">
    <source>
        <dbReference type="PIRSR" id="PIRSR037375-1"/>
    </source>
</evidence>
<reference evidence="6 7" key="1">
    <citation type="submission" date="2014-04" db="EMBL/GenBank/DDBJ databases">
        <title>Draft genome sequence of Pantoea beijingensis strain LMG 27579, an emerging pathogen to Pleurotus eryngii with potential industrial application.</title>
        <authorList>
            <person name="Xu F."/>
            <person name="Liu Y."/>
            <person name="Wang S."/>
            <person name="Yin Y."/>
            <person name="Ma Y."/>
            <person name="Zhao S."/>
            <person name="Rong C."/>
        </authorList>
    </citation>
    <scope>NUCLEOTIDE SEQUENCE [LARGE SCALE GENOMIC DNA]</scope>
    <source>
        <strain evidence="6 7">LMG 27579</strain>
    </source>
</reference>
<protein>
    <submittedName>
        <fullName evidence="6">Lipase</fullName>
    </submittedName>
</protein>
<dbReference type="SMART" id="SM00869">
    <property type="entry name" value="Autotransporter"/>
    <property type="match status" value="1"/>
</dbReference>
<proteinExistence type="inferred from homology"/>
<gene>
    <name evidence="6" type="ORF">ED28_18900</name>
</gene>
<dbReference type="PROSITE" id="PS01098">
    <property type="entry name" value="LIPASE_GDSL_SER"/>
    <property type="match status" value="1"/>
</dbReference>
<dbReference type="PANTHER" id="PTHR45642:SF139">
    <property type="entry name" value="SGNH HYDROLASE-TYPE ESTERASE DOMAIN-CONTAINING PROTEIN"/>
    <property type="match status" value="1"/>
</dbReference>
<feature type="active site" description="Nucleophile" evidence="3">
    <location>
        <position position="35"/>
    </location>
</feature>
<dbReference type="InterPro" id="IPR001087">
    <property type="entry name" value="GDSL"/>
</dbReference>
<sequence>MACGQTLFKLSALAVLAGIGSPAFAFDSLAVFGDSLSDTGNNGHWIWNSNQNKLYDEHLAEHFGLHLSPSRTGGNNYSAGNATAEPTLNPADNTQDQVKEYLRRNGGRADSKGLYIHWIGGNDLAAAASQPTKAQAIVANSAASAGAQIGMLLDAGAGLVVAPNAPDISATPFVMESVLTAGLGAAATSAIKAAYASLNAAQTPDLASRQQAIHRALLAAASSLSNDPQTQQAIAAKLIAAYDATVKQISSLTDYYNAVQSHTLAQHGGNIAVADINGLFHELQANPYAFGLTNTAGMACPPGVPASECSTSTPGFNHAGDYLFSDHFHPGPIVHAIIAQYIESIISAPVQVTHLNQGIQSMVRGTRSTLDSRYQQLRQIDNPVGTVGVFGGYSGGYQHVSSRSESGGGHENNNNLSVGVDYQLTDNLLVGGLIAGSLDKQRPDSNYRYNTSGFQAMLFSQLRVGQAWLDGDFHYLTADFSDIQRTITLGKQVRTEKGDTNGALLGGRLTAGYDFAVTQWLTTGPMLQYALDYSQVDGYSEKGTGITAMRFGDQTAHSQVGSVGWRVDAHVGSVTPWAQVNYRHQFGDDRYSANGGLKSTPLTFSREGETQDTNWVDFAVGASLPISDSVSTFAAVSQTGGLSNGNQTNYNVGISAKF</sequence>
<dbReference type="Pfam" id="PF00657">
    <property type="entry name" value="Lipase_GDSL"/>
    <property type="match status" value="1"/>
</dbReference>
<feature type="active site" evidence="3">
    <location>
        <position position="326"/>
    </location>
</feature>
<dbReference type="PANTHER" id="PTHR45642">
    <property type="entry name" value="GDSL ESTERASE/LIPASE EXL3"/>
    <property type="match status" value="1"/>
</dbReference>
<dbReference type="SUPFAM" id="SSF52266">
    <property type="entry name" value="SGNH hydrolase"/>
    <property type="match status" value="1"/>
</dbReference>
<evidence type="ECO:0000256" key="2">
    <source>
        <dbReference type="ARBA" id="ARBA00022729"/>
    </source>
</evidence>
<dbReference type="InterPro" id="IPR008265">
    <property type="entry name" value="Lipase_GDSL_AS"/>
</dbReference>
<dbReference type="RefSeq" id="WP_128179570.1">
    <property type="nucleotide sequence ID" value="NZ_CP071409.1"/>
</dbReference>
<dbReference type="PIRSF" id="PIRSF037375">
    <property type="entry name" value="Autotrns_EstA"/>
    <property type="match status" value="1"/>
</dbReference>
<feature type="chain" id="PRO_5019139342" evidence="4">
    <location>
        <begin position="26"/>
        <end position="658"/>
    </location>
</feature>
<comment type="caution">
    <text evidence="6">The sequence shown here is derived from an EMBL/GenBank/DDBJ whole genome shotgun (WGS) entry which is preliminary data.</text>
</comment>
<dbReference type="Gene3D" id="3.40.50.1110">
    <property type="entry name" value="SGNH hydrolase"/>
    <property type="match status" value="1"/>
</dbReference>
<dbReference type="InterPro" id="IPR005546">
    <property type="entry name" value="Autotransporte_beta"/>
</dbReference>
<evidence type="ECO:0000256" key="1">
    <source>
        <dbReference type="ARBA" id="ARBA00008668"/>
    </source>
</evidence>
<dbReference type="GO" id="GO:0016298">
    <property type="term" value="F:lipase activity"/>
    <property type="evidence" value="ECO:0007669"/>
    <property type="project" value="InterPro"/>
</dbReference>
<dbReference type="AlphaFoldDB" id="A0A443I9C2"/>
<dbReference type="InterPro" id="IPR017186">
    <property type="entry name" value="Lipase_autotranspt_EstA"/>
</dbReference>
<dbReference type="EMBL" id="JMEE01000047">
    <property type="protein sequence ID" value="RWR00557.1"/>
    <property type="molecule type" value="Genomic_DNA"/>
</dbReference>
<dbReference type="InterPro" id="IPR036709">
    <property type="entry name" value="Autotransporte_beta_dom_sf"/>
</dbReference>
<dbReference type="Proteomes" id="UP000288794">
    <property type="component" value="Unassembled WGS sequence"/>
</dbReference>
<dbReference type="InterPro" id="IPR050592">
    <property type="entry name" value="GDSL_lipolytic_enzyme"/>
</dbReference>
<feature type="domain" description="Autotransporter" evidence="5">
    <location>
        <begin position="382"/>
        <end position="658"/>
    </location>
</feature>
<evidence type="ECO:0000256" key="4">
    <source>
        <dbReference type="SAM" id="SignalP"/>
    </source>
</evidence>
<name>A0A443I9C2_9GAMM</name>
<feature type="active site" evidence="3">
    <location>
        <position position="329"/>
    </location>
</feature>
<keyword evidence="2 4" id="KW-0732">Signal</keyword>
<keyword evidence="7" id="KW-1185">Reference proteome</keyword>
<dbReference type="SUPFAM" id="SSF103515">
    <property type="entry name" value="Autotransporter"/>
    <property type="match status" value="1"/>
</dbReference>
<dbReference type="PROSITE" id="PS51208">
    <property type="entry name" value="AUTOTRANSPORTER"/>
    <property type="match status" value="1"/>
</dbReference>
<dbReference type="GO" id="GO:0006629">
    <property type="term" value="P:lipid metabolic process"/>
    <property type="evidence" value="ECO:0007669"/>
    <property type="project" value="InterPro"/>
</dbReference>
<dbReference type="Pfam" id="PF03797">
    <property type="entry name" value="Autotransporter"/>
    <property type="match status" value="1"/>
</dbReference>
<evidence type="ECO:0000313" key="7">
    <source>
        <dbReference type="Proteomes" id="UP000288794"/>
    </source>
</evidence>
<evidence type="ECO:0000259" key="5">
    <source>
        <dbReference type="PROSITE" id="PS51208"/>
    </source>
</evidence>
<dbReference type="Gene3D" id="2.40.128.130">
    <property type="entry name" value="Autotransporter beta-domain"/>
    <property type="match status" value="1"/>
</dbReference>
<dbReference type="InterPro" id="IPR036514">
    <property type="entry name" value="SGNH_hydro_sf"/>
</dbReference>
<comment type="similarity">
    <text evidence="1">Belongs to the 'GDSL' lipolytic enzyme family.</text>
</comment>
<organism evidence="6 7">
    <name type="scientific">[Pantoea] beijingensis</name>
    <dbReference type="NCBI Taxonomy" id="1324864"/>
    <lineage>
        <taxon>Bacteria</taxon>
        <taxon>Pseudomonadati</taxon>
        <taxon>Pseudomonadota</taxon>
        <taxon>Gammaproteobacteria</taxon>
        <taxon>Enterobacterales</taxon>
        <taxon>Erwiniaceae</taxon>
        <taxon>Erwinia</taxon>
    </lineage>
</organism>
<evidence type="ECO:0000313" key="6">
    <source>
        <dbReference type="EMBL" id="RWR00557.1"/>
    </source>
</evidence>
<feature type="signal peptide" evidence="4">
    <location>
        <begin position="1"/>
        <end position="25"/>
    </location>
</feature>
<accession>A0A443I9C2</accession>